<evidence type="ECO:0000256" key="2">
    <source>
        <dbReference type="ARBA" id="ARBA00022443"/>
    </source>
</evidence>
<dbReference type="PROSITE" id="PS00741">
    <property type="entry name" value="DH_1"/>
    <property type="match status" value="1"/>
</dbReference>
<keyword evidence="11" id="KW-1185">Reference proteome</keyword>
<evidence type="ECO:0000313" key="10">
    <source>
        <dbReference type="Ensembl" id="ENSCCEP00000000437.1"/>
    </source>
</evidence>
<dbReference type="PROSITE" id="PS50010">
    <property type="entry name" value="DH_2"/>
    <property type="match status" value="1"/>
</dbReference>
<name>A0A8C0Z7U1_CYACU</name>
<gene>
    <name evidence="10" type="primary">ARHGEF4</name>
</gene>
<feature type="region of interest" description="Disordered" evidence="6">
    <location>
        <begin position="1400"/>
        <end position="1439"/>
    </location>
</feature>
<dbReference type="Gene3D" id="2.30.30.40">
    <property type="entry name" value="SH3 Domains"/>
    <property type="match status" value="1"/>
</dbReference>
<feature type="region of interest" description="Disordered" evidence="6">
    <location>
        <begin position="693"/>
        <end position="750"/>
    </location>
</feature>
<keyword evidence="2 5" id="KW-0728">SH3 domain</keyword>
<feature type="compositionally biased region" description="Polar residues" evidence="6">
    <location>
        <begin position="1241"/>
        <end position="1254"/>
    </location>
</feature>
<dbReference type="GO" id="GO:0005737">
    <property type="term" value="C:cytoplasm"/>
    <property type="evidence" value="ECO:0007669"/>
    <property type="project" value="UniProtKB-SubCell"/>
</dbReference>
<feature type="compositionally biased region" description="Polar residues" evidence="6">
    <location>
        <begin position="1002"/>
        <end position="1011"/>
    </location>
</feature>
<dbReference type="Gene3D" id="1.20.900.10">
    <property type="entry name" value="Dbl homology (DH) domain"/>
    <property type="match status" value="1"/>
</dbReference>
<feature type="domain" description="PH" evidence="8">
    <location>
        <begin position="1917"/>
        <end position="2024"/>
    </location>
</feature>
<sequence>MEFNRCLGASAEEEKGRQEGGEEDTNNAGSSAVHEELDVVQMYLTCLPEQYMKVKFTQTAYLTCWLLLKLCKKAYEKRLSASKKDCQGSAVRRTAGETGESSSEKTQCHSETPQPVENYISEGELEDDLSSSTPSTTELEVRGSSQETDEDYFETVSHQSGSLSDVKTEPYESASDTESLSSDITGNACSDSNCLFPEKKPLCCNLPKEKAETFHGQKCSRQPELTQHVQLELSSKIKEAPSKTEFCIQFEELEGEELGDEELTLSSNIPITESQVYEEGILSQTKRKSVTALQSKAELESSEVQSSTNSVLTENDVARLKEHPAVFRIACFKANSESCLIFPKVQQFSFQSDAAPSCSLPNLHFETNGPNCKSDTEISDCKCELESMSSIKCSRRNSADNEDIKGKRIKHGSTKTMLTSDSLFYQSCFNQKSRLPHARSEITESKTWRSVPENISAQSETEPVVSCIHPTDKFRWSCSRIHLEELDFEYTWKNLGRVTVSPEKATEIEGKFGIKRSFLDTDTDSKECQLSQPAASPQCTDYYLHSKSETCGLSPESAGTCDDSLTWSDACEGNQNQEETSSSLDCDPAIINAEELVQNNEYKAERDLEASRFPHDIDVEPDTGDTENPAASYAGVPAVEESRDCDCSVNSVSNSGIQDKSLKENGLESELSDTEIVAGERWADDSSNLGFGWKLETATQPDGSDRGAEHRESVQQNTSCKPGALRSHLGLGTSEHPTQKGKDEESVFAVERTPRSDYTTQGRDLMTVPELKAALIIVSVEEKGLQSKTQNDNLPTGVVAKTLGNIVSKDLMSHTVSKAHDEPERVLSERCNCEEQILATHPIPGRAEVLSGRDTAEVNPEISEEEREKTEAVSSLGFTCCNSTVTSAKVEFRNVAVLLGSDTIIAESQADPCEKSFIKSHSGSCVKVSREEPCRTGTLETSSSVSSVGQGDGAGVSLQGHSMVSKQAVGRQGKASCNGSKEETSICEEPSPREGKEGSPAEDTSSPSKDSALSLDVSDVFDESLNRETHSTFMLGLDNISTCSTNSEELDENSSHTLGSNSSLHKAVQKPTKNEKASRFLVFSKMTSFRKSKLASLENQGSSSIFGSKAKTEELDVGKDDEDTASLLSFRSCSSGLVFHRKESYTSEYSDDDDLFYERPAGLFNRLSLRKASGSGRILMEDADRQVSGSSENNDNEPVEHSGIRKSFPENEHKRNKTTEGKKFRTRFALAHKSLSSLFESKCPENTEQSSKASVKNEKEKAKFRQSSWKAFLKSKEADGLKRPVLVSLSSTQESLNATGGHVLRSVEPQHSSNGHTFLKTETDNDSSTDSNYFDSSVEPVDVSSPARMWRRRIQSHDLGIRYSQSSDCDEQQEVLSNSLNTSLEEYWMKSPFSPTDLQLAFSQSSPSCPQLSNSDGKDMPCRPMSPKPQSPRSASQHKNFRYPGRVCATSMISLGNSSGVESSLEAPERPKTVKPRGSLLHSLDDFQRDDSGISSQSQISLNTASSISDMLRDETGMSPSITSPVAFDILPLKLHPFSQSTPTGLDCVGWKRRISAPVITDGALDKTALTDDVGSEEDLYEDFRSSNHRYGHPGGGGEQLAINELISDGSVVYAEALWDHVTMDDQELGFKAGDVIEVMDATNKEWWWGRILDSEGWFPASFVRLRVNQDEPMEDYPLKVEGGKEDDSRRFGMGQTTKDQMRTNVINEIISTERDYIKHLKDICEGYIKQCRKRADMFTEEQLKTIFGNIEDIYRCQKKFVKALEKKFNKDHPHLSEVGSCFLEYQTEFQIYSEYCNNHPNACMELSRLTKVNKYVYFFEACRLLQKMIDISLDGFLLTPVQKICKYPLQLAELLKYTNPQHRDFKDVEAALNAMKNVARLINERKRRLENIDKIAQWQNSIEDWEGEDVLVRSSELIYSGELAKISHPQAKSQQRMFFLFDHQLVCCKKDLLRRDILYYKSRINMDDMEILDVEDGKDKDFNISVKNAFKLYCRDTEEVHLFCAKKPEQKQRWLKAFENERRQVQLDQETGFSITEVQKKQAMLNASKQHHAGKPKAVTRPYYDFLMRQKHPTLPTTLPQQQVFMLAEPKRKPSNFWQNISRLTPFRK</sequence>
<feature type="domain" description="SH3" evidence="7">
    <location>
        <begin position="1610"/>
        <end position="1669"/>
    </location>
</feature>
<dbReference type="InterPro" id="IPR035899">
    <property type="entry name" value="DBL_dom_sf"/>
</dbReference>
<organism evidence="10 11">
    <name type="scientific">Cyanistes caeruleus</name>
    <name type="common">Eurasian blue tit</name>
    <name type="synonym">Parus caeruleus</name>
    <dbReference type="NCBI Taxonomy" id="156563"/>
    <lineage>
        <taxon>Eukaryota</taxon>
        <taxon>Metazoa</taxon>
        <taxon>Chordata</taxon>
        <taxon>Craniata</taxon>
        <taxon>Vertebrata</taxon>
        <taxon>Euteleostomi</taxon>
        <taxon>Archelosauria</taxon>
        <taxon>Archosauria</taxon>
        <taxon>Dinosauria</taxon>
        <taxon>Saurischia</taxon>
        <taxon>Theropoda</taxon>
        <taxon>Coelurosauria</taxon>
        <taxon>Aves</taxon>
        <taxon>Neognathae</taxon>
        <taxon>Neoaves</taxon>
        <taxon>Telluraves</taxon>
        <taxon>Australaves</taxon>
        <taxon>Passeriformes</taxon>
        <taxon>Paridae</taxon>
        <taxon>Cyanistes</taxon>
    </lineage>
</organism>
<protein>
    <submittedName>
        <fullName evidence="10">Rho guanine nucleotide exchange factor 4</fullName>
    </submittedName>
</protein>
<dbReference type="Proteomes" id="UP000694410">
    <property type="component" value="Unplaced"/>
</dbReference>
<evidence type="ECO:0000256" key="6">
    <source>
        <dbReference type="SAM" id="MobiDB-lite"/>
    </source>
</evidence>
<dbReference type="Pfam" id="PF22697">
    <property type="entry name" value="SOS1_NGEF_PH"/>
    <property type="match status" value="1"/>
</dbReference>
<dbReference type="Gene3D" id="2.30.29.30">
    <property type="entry name" value="Pleckstrin-homology domain (PH domain)/Phosphotyrosine-binding domain (PTB)"/>
    <property type="match status" value="1"/>
</dbReference>
<reference evidence="10" key="1">
    <citation type="submission" date="2025-08" db="UniProtKB">
        <authorList>
            <consortium name="Ensembl"/>
        </authorList>
    </citation>
    <scope>IDENTIFICATION</scope>
</reference>
<evidence type="ECO:0000256" key="1">
    <source>
        <dbReference type="ARBA" id="ARBA00004496"/>
    </source>
</evidence>
<feature type="compositionally biased region" description="Polar residues" evidence="6">
    <location>
        <begin position="156"/>
        <end position="165"/>
    </location>
</feature>
<dbReference type="PROSITE" id="PS50002">
    <property type="entry name" value="SH3"/>
    <property type="match status" value="1"/>
</dbReference>
<dbReference type="InterPro" id="IPR000219">
    <property type="entry name" value="DH_dom"/>
</dbReference>
<dbReference type="InterPro" id="IPR011993">
    <property type="entry name" value="PH-like_dom_sf"/>
</dbReference>
<dbReference type="Pfam" id="PF00621">
    <property type="entry name" value="RhoGEF"/>
    <property type="match status" value="1"/>
</dbReference>
<feature type="region of interest" description="Disordered" evidence="6">
    <location>
        <begin position="1241"/>
        <end position="1260"/>
    </location>
</feature>
<evidence type="ECO:0000259" key="9">
    <source>
        <dbReference type="PROSITE" id="PS50010"/>
    </source>
</evidence>
<reference evidence="10" key="2">
    <citation type="submission" date="2025-09" db="UniProtKB">
        <authorList>
            <consortium name="Ensembl"/>
        </authorList>
    </citation>
    <scope>IDENTIFICATION</scope>
</reference>
<dbReference type="CDD" id="cd01224">
    <property type="entry name" value="PH_Collybistin_ASEF"/>
    <property type="match status" value="1"/>
</dbReference>
<dbReference type="InterPro" id="IPR001452">
    <property type="entry name" value="SH3_domain"/>
</dbReference>
<dbReference type="FunFam" id="1.20.900.10:FF:000002">
    <property type="entry name" value="Rho guanine nucleotide exchange factor 9"/>
    <property type="match status" value="1"/>
</dbReference>
<dbReference type="SMART" id="SM00233">
    <property type="entry name" value="PH"/>
    <property type="match status" value="1"/>
</dbReference>
<dbReference type="PANTHER" id="PTHR47544">
    <property type="entry name" value="RHO GUANINE NUCLEOTIDE EXCHANGE FACTOR 4"/>
    <property type="match status" value="1"/>
</dbReference>
<feature type="region of interest" description="Disordered" evidence="6">
    <location>
        <begin position="1"/>
        <end position="33"/>
    </location>
</feature>
<dbReference type="Pfam" id="PF00018">
    <property type="entry name" value="SH3_1"/>
    <property type="match status" value="1"/>
</dbReference>
<dbReference type="InterPro" id="IPR055251">
    <property type="entry name" value="SOS1_NGEF_PH"/>
</dbReference>
<feature type="compositionally biased region" description="Polar residues" evidence="6">
    <location>
        <begin position="1055"/>
        <end position="1064"/>
    </location>
</feature>
<dbReference type="SUPFAM" id="SSF48065">
    <property type="entry name" value="DBL homology domain (DH-domain)"/>
    <property type="match status" value="1"/>
</dbReference>
<feature type="compositionally biased region" description="Basic and acidic residues" evidence="6">
    <location>
        <begin position="1198"/>
        <end position="1221"/>
    </location>
</feature>
<dbReference type="InterPro" id="IPR001849">
    <property type="entry name" value="PH_domain"/>
</dbReference>
<keyword evidence="4" id="KW-0344">Guanine-nucleotide releasing factor</keyword>
<proteinExistence type="predicted"/>
<dbReference type="SUPFAM" id="SSF50729">
    <property type="entry name" value="PH domain-like"/>
    <property type="match status" value="1"/>
</dbReference>
<dbReference type="InterPro" id="IPR001331">
    <property type="entry name" value="GDS_CDC24_CS"/>
</dbReference>
<keyword evidence="3" id="KW-0963">Cytoplasm</keyword>
<accession>A0A8C0Z7U1</accession>
<feature type="compositionally biased region" description="Basic and acidic residues" evidence="6">
    <location>
        <begin position="703"/>
        <end position="713"/>
    </location>
</feature>
<dbReference type="Ensembl" id="ENSCCET00000000827.1">
    <property type="protein sequence ID" value="ENSCCEP00000000437.1"/>
    <property type="gene ID" value="ENSCCEG00000000565.1"/>
</dbReference>
<dbReference type="SMART" id="SM00326">
    <property type="entry name" value="SH3"/>
    <property type="match status" value="1"/>
</dbReference>
<dbReference type="FunFam" id="2.30.29.30:FF:000015">
    <property type="entry name" value="Rho guanine nucleotide exchange factor 9"/>
    <property type="match status" value="1"/>
</dbReference>
<evidence type="ECO:0000313" key="11">
    <source>
        <dbReference type="Proteomes" id="UP000694410"/>
    </source>
</evidence>
<feature type="region of interest" description="Disordered" evidence="6">
    <location>
        <begin position="1183"/>
        <end position="1221"/>
    </location>
</feature>
<comment type="subcellular location">
    <subcellularLocation>
        <location evidence="1">Cytoplasm</location>
    </subcellularLocation>
</comment>
<feature type="region of interest" description="Disordered" evidence="6">
    <location>
        <begin position="86"/>
        <end position="184"/>
    </location>
</feature>
<feature type="compositionally biased region" description="Polar residues" evidence="6">
    <location>
        <begin position="174"/>
        <end position="184"/>
    </location>
</feature>
<evidence type="ECO:0000259" key="7">
    <source>
        <dbReference type="PROSITE" id="PS50002"/>
    </source>
</evidence>
<feature type="domain" description="DH" evidence="9">
    <location>
        <begin position="1702"/>
        <end position="1886"/>
    </location>
</feature>
<dbReference type="PROSITE" id="PS50003">
    <property type="entry name" value="PH_DOMAIN"/>
    <property type="match status" value="1"/>
</dbReference>
<dbReference type="CDD" id="cd11973">
    <property type="entry name" value="SH3_ASEF"/>
    <property type="match status" value="1"/>
</dbReference>
<dbReference type="InterPro" id="IPR036028">
    <property type="entry name" value="SH3-like_dom_sf"/>
</dbReference>
<evidence type="ECO:0000259" key="8">
    <source>
        <dbReference type="PROSITE" id="PS50003"/>
    </source>
</evidence>
<feature type="region of interest" description="Disordered" evidence="6">
    <location>
        <begin position="1458"/>
        <end position="1478"/>
    </location>
</feature>
<dbReference type="SUPFAM" id="SSF50044">
    <property type="entry name" value="SH3-domain"/>
    <property type="match status" value="1"/>
</dbReference>
<feature type="compositionally biased region" description="Basic and acidic residues" evidence="6">
    <location>
        <begin position="980"/>
        <end position="999"/>
    </location>
</feature>
<evidence type="ECO:0000256" key="5">
    <source>
        <dbReference type="PROSITE-ProRule" id="PRU00192"/>
    </source>
</evidence>
<dbReference type="GO" id="GO:0005085">
    <property type="term" value="F:guanyl-nucleotide exchange factor activity"/>
    <property type="evidence" value="ECO:0007669"/>
    <property type="project" value="UniProtKB-KW"/>
</dbReference>
<feature type="region of interest" description="Disordered" evidence="6">
    <location>
        <begin position="930"/>
        <end position="1014"/>
    </location>
</feature>
<feature type="compositionally biased region" description="Polar residues" evidence="6">
    <location>
        <begin position="1400"/>
        <end position="1415"/>
    </location>
</feature>
<evidence type="ECO:0000256" key="4">
    <source>
        <dbReference type="ARBA" id="ARBA00022658"/>
    </source>
</evidence>
<feature type="region of interest" description="Disordered" evidence="6">
    <location>
        <begin position="1306"/>
        <end position="1340"/>
    </location>
</feature>
<dbReference type="GO" id="GO:0035556">
    <property type="term" value="P:intracellular signal transduction"/>
    <property type="evidence" value="ECO:0007669"/>
    <property type="project" value="InterPro"/>
</dbReference>
<dbReference type="CDD" id="cd00160">
    <property type="entry name" value="RhoGEF"/>
    <property type="match status" value="1"/>
</dbReference>
<evidence type="ECO:0000256" key="3">
    <source>
        <dbReference type="ARBA" id="ARBA00022490"/>
    </source>
</evidence>
<dbReference type="PANTHER" id="PTHR47544:SF2">
    <property type="entry name" value="RHO GUANINE NUCLEOTIDE EXCHANGE FACTOR 4"/>
    <property type="match status" value="1"/>
</dbReference>
<feature type="region of interest" description="Disordered" evidence="6">
    <location>
        <begin position="1045"/>
        <end position="1072"/>
    </location>
</feature>
<dbReference type="SMART" id="SM00325">
    <property type="entry name" value="RhoGEF"/>
    <property type="match status" value="1"/>
</dbReference>